<dbReference type="GO" id="GO:0005524">
    <property type="term" value="F:ATP binding"/>
    <property type="evidence" value="ECO:0007669"/>
    <property type="project" value="UniProtKB-UniRule"/>
</dbReference>
<gene>
    <name evidence="13 14" type="primary">lpxK</name>
    <name evidence="14" type="ORF">Poly59_13470</name>
</gene>
<keyword evidence="11 13" id="KW-0443">Lipid metabolism</keyword>
<dbReference type="InterPro" id="IPR027417">
    <property type="entry name" value="P-loop_NTPase"/>
</dbReference>
<evidence type="ECO:0000256" key="10">
    <source>
        <dbReference type="ARBA" id="ARBA00022840"/>
    </source>
</evidence>
<protein>
    <recommendedName>
        <fullName evidence="4 13">Tetraacyldisaccharide 4'-kinase</fullName>
        <ecNumber evidence="3 13">2.7.1.130</ecNumber>
    </recommendedName>
    <alternativeName>
        <fullName evidence="12 13">Lipid A 4'-kinase</fullName>
    </alternativeName>
</protein>
<evidence type="ECO:0000256" key="9">
    <source>
        <dbReference type="ARBA" id="ARBA00022777"/>
    </source>
</evidence>
<evidence type="ECO:0000256" key="13">
    <source>
        <dbReference type="HAMAP-Rule" id="MF_00409"/>
    </source>
</evidence>
<dbReference type="RefSeq" id="WP_146533319.1">
    <property type="nucleotide sequence ID" value="NZ_SJPX01000002.1"/>
</dbReference>
<keyword evidence="10 13" id="KW-0067">ATP-binding</keyword>
<organism evidence="14 15">
    <name type="scientific">Rubripirellula reticaptiva</name>
    <dbReference type="NCBI Taxonomy" id="2528013"/>
    <lineage>
        <taxon>Bacteria</taxon>
        <taxon>Pseudomonadati</taxon>
        <taxon>Planctomycetota</taxon>
        <taxon>Planctomycetia</taxon>
        <taxon>Pirellulales</taxon>
        <taxon>Pirellulaceae</taxon>
        <taxon>Rubripirellula</taxon>
    </lineage>
</organism>
<dbReference type="EC" id="2.7.1.130" evidence="3 13"/>
<evidence type="ECO:0000256" key="3">
    <source>
        <dbReference type="ARBA" id="ARBA00012071"/>
    </source>
</evidence>
<feature type="binding site" evidence="13">
    <location>
        <begin position="64"/>
        <end position="71"/>
    </location>
    <ligand>
        <name>ATP</name>
        <dbReference type="ChEBI" id="CHEBI:30616"/>
    </ligand>
</feature>
<dbReference type="InterPro" id="IPR003758">
    <property type="entry name" value="LpxK"/>
</dbReference>
<dbReference type="AlphaFoldDB" id="A0A5C6F396"/>
<dbReference type="GO" id="GO:0009245">
    <property type="term" value="P:lipid A biosynthetic process"/>
    <property type="evidence" value="ECO:0007669"/>
    <property type="project" value="UniProtKB-UniRule"/>
</dbReference>
<evidence type="ECO:0000256" key="2">
    <source>
        <dbReference type="ARBA" id="ARBA00004870"/>
    </source>
</evidence>
<comment type="caution">
    <text evidence="14">The sequence shown here is derived from an EMBL/GenBank/DDBJ whole genome shotgun (WGS) entry which is preliminary data.</text>
</comment>
<dbReference type="PANTHER" id="PTHR42724:SF1">
    <property type="entry name" value="TETRAACYLDISACCHARIDE 4'-KINASE, MITOCHONDRIAL-RELATED"/>
    <property type="match status" value="1"/>
</dbReference>
<evidence type="ECO:0000256" key="4">
    <source>
        <dbReference type="ARBA" id="ARBA00016436"/>
    </source>
</evidence>
<evidence type="ECO:0000313" key="14">
    <source>
        <dbReference type="EMBL" id="TWU55054.1"/>
    </source>
</evidence>
<comment type="function">
    <text evidence="1 13">Transfers the gamma-phosphate of ATP to the 4'-position of a tetraacyldisaccharide 1-phosphate intermediate (termed DS-1-P) to form tetraacyldisaccharide 1,4'-bis-phosphate (lipid IVA).</text>
</comment>
<keyword evidence="7 13" id="KW-0808">Transferase</keyword>
<name>A0A5C6F396_9BACT</name>
<evidence type="ECO:0000256" key="8">
    <source>
        <dbReference type="ARBA" id="ARBA00022741"/>
    </source>
</evidence>
<dbReference type="OrthoDB" id="9789797at2"/>
<evidence type="ECO:0000256" key="1">
    <source>
        <dbReference type="ARBA" id="ARBA00002274"/>
    </source>
</evidence>
<comment type="similarity">
    <text evidence="13">Belongs to the LpxK family.</text>
</comment>
<keyword evidence="15" id="KW-1185">Reference proteome</keyword>
<dbReference type="NCBIfam" id="TIGR00682">
    <property type="entry name" value="lpxK"/>
    <property type="match status" value="1"/>
</dbReference>
<keyword evidence="9 13" id="KW-0418">Kinase</keyword>
<accession>A0A5C6F396</accession>
<dbReference type="GO" id="GO:0009244">
    <property type="term" value="P:lipopolysaccharide core region biosynthetic process"/>
    <property type="evidence" value="ECO:0007669"/>
    <property type="project" value="TreeGrafter"/>
</dbReference>
<evidence type="ECO:0000256" key="7">
    <source>
        <dbReference type="ARBA" id="ARBA00022679"/>
    </source>
</evidence>
<evidence type="ECO:0000256" key="12">
    <source>
        <dbReference type="ARBA" id="ARBA00029757"/>
    </source>
</evidence>
<keyword evidence="5 13" id="KW-0444">Lipid biosynthesis</keyword>
<evidence type="ECO:0000256" key="6">
    <source>
        <dbReference type="ARBA" id="ARBA00022556"/>
    </source>
</evidence>
<dbReference type="EMBL" id="SJPX01000002">
    <property type="protein sequence ID" value="TWU55054.1"/>
    <property type="molecule type" value="Genomic_DNA"/>
</dbReference>
<keyword evidence="6 13" id="KW-0441">Lipid A biosynthesis</keyword>
<dbReference type="HAMAP" id="MF_00409">
    <property type="entry name" value="LpxK"/>
    <property type="match status" value="1"/>
</dbReference>
<comment type="pathway">
    <text evidence="2 13">Glycolipid biosynthesis; lipid IV(A) biosynthesis; lipid IV(A) from (3R)-3-hydroxytetradecanoyl-[acyl-carrier-protein] and UDP-N-acetyl-alpha-D-glucosamine: step 6/6.</text>
</comment>
<evidence type="ECO:0000313" key="15">
    <source>
        <dbReference type="Proteomes" id="UP000317977"/>
    </source>
</evidence>
<dbReference type="SUPFAM" id="SSF52540">
    <property type="entry name" value="P-loop containing nucleoside triphosphate hydrolases"/>
    <property type="match status" value="1"/>
</dbReference>
<dbReference type="Proteomes" id="UP000317977">
    <property type="component" value="Unassembled WGS sequence"/>
</dbReference>
<dbReference type="GO" id="GO:0009029">
    <property type="term" value="F:lipid-A 4'-kinase activity"/>
    <property type="evidence" value="ECO:0007669"/>
    <property type="project" value="UniProtKB-UniRule"/>
</dbReference>
<dbReference type="PANTHER" id="PTHR42724">
    <property type="entry name" value="TETRAACYLDISACCHARIDE 4'-KINASE"/>
    <property type="match status" value="1"/>
</dbReference>
<dbReference type="Pfam" id="PF02606">
    <property type="entry name" value="LpxK"/>
    <property type="match status" value="1"/>
</dbReference>
<dbReference type="UniPathway" id="UPA00359">
    <property type="reaction ID" value="UER00482"/>
</dbReference>
<proteinExistence type="inferred from homology"/>
<evidence type="ECO:0000256" key="11">
    <source>
        <dbReference type="ARBA" id="ARBA00023098"/>
    </source>
</evidence>
<keyword evidence="8 13" id="KW-0547">Nucleotide-binding</keyword>
<sequence>MKWDYRSIISGTRRDPVAIAIRGALWVASMPYGVVVASKNRRFESGKLEIHRVGTPVISVGNLTTGGTGKTPIVCYLAKWFRSHSTRVMIVSRGYGRGDSDTNDEAKELHDRLPDVPHVQNPDRVEAARVAIEELEAELILMDDGFQHRRLHRDLDIVVIDATCPFGFGHKLPRGLLREPVSSLRRADLAIITRCDAVPEDRLRQIETTLRKTNADLPFFRSRHVPSGIREYPSTTHATETLAGQNVAVISAIGNPMAFEKTVASCGAKVIAANHLGDHDPYAPQTVTQLRAWIRSLGDSVDRVVCTHKDLVKLQTDQLGGKPIVAIMIDLEIDGDLSPWLSRVKESAVRNKDTQ</sequence>
<evidence type="ECO:0000256" key="5">
    <source>
        <dbReference type="ARBA" id="ARBA00022516"/>
    </source>
</evidence>
<comment type="catalytic activity">
    <reaction evidence="13">
        <text>a lipid A disaccharide + ATP = a lipid IVA + ADP + H(+)</text>
        <dbReference type="Rhea" id="RHEA:67840"/>
        <dbReference type="ChEBI" id="CHEBI:15378"/>
        <dbReference type="ChEBI" id="CHEBI:30616"/>
        <dbReference type="ChEBI" id="CHEBI:176343"/>
        <dbReference type="ChEBI" id="CHEBI:176425"/>
        <dbReference type="ChEBI" id="CHEBI:456216"/>
        <dbReference type="EC" id="2.7.1.130"/>
    </reaction>
</comment>
<reference evidence="14 15" key="1">
    <citation type="submission" date="2019-02" db="EMBL/GenBank/DDBJ databases">
        <title>Deep-cultivation of Planctomycetes and their phenomic and genomic characterization uncovers novel biology.</title>
        <authorList>
            <person name="Wiegand S."/>
            <person name="Jogler M."/>
            <person name="Boedeker C."/>
            <person name="Pinto D."/>
            <person name="Vollmers J."/>
            <person name="Rivas-Marin E."/>
            <person name="Kohn T."/>
            <person name="Peeters S.H."/>
            <person name="Heuer A."/>
            <person name="Rast P."/>
            <person name="Oberbeckmann S."/>
            <person name="Bunk B."/>
            <person name="Jeske O."/>
            <person name="Meyerdierks A."/>
            <person name="Storesund J.E."/>
            <person name="Kallscheuer N."/>
            <person name="Luecker S."/>
            <person name="Lage O.M."/>
            <person name="Pohl T."/>
            <person name="Merkel B.J."/>
            <person name="Hornburger P."/>
            <person name="Mueller R.-W."/>
            <person name="Bruemmer F."/>
            <person name="Labrenz M."/>
            <person name="Spormann A.M."/>
            <person name="Op Den Camp H."/>
            <person name="Overmann J."/>
            <person name="Amann R."/>
            <person name="Jetten M.S.M."/>
            <person name="Mascher T."/>
            <person name="Medema M.H."/>
            <person name="Devos D.P."/>
            <person name="Kaster A.-K."/>
            <person name="Ovreas L."/>
            <person name="Rohde M."/>
            <person name="Galperin M.Y."/>
            <person name="Jogler C."/>
        </authorList>
    </citation>
    <scope>NUCLEOTIDE SEQUENCE [LARGE SCALE GENOMIC DNA]</scope>
    <source>
        <strain evidence="14 15">Poly59</strain>
    </source>
</reference>
<dbReference type="GO" id="GO:0005886">
    <property type="term" value="C:plasma membrane"/>
    <property type="evidence" value="ECO:0007669"/>
    <property type="project" value="TreeGrafter"/>
</dbReference>